<dbReference type="GO" id="GO:0008233">
    <property type="term" value="F:peptidase activity"/>
    <property type="evidence" value="ECO:0007669"/>
    <property type="project" value="InterPro"/>
</dbReference>
<evidence type="ECO:0000313" key="3">
    <source>
        <dbReference type="EMBL" id="AKF27475.1"/>
    </source>
</evidence>
<dbReference type="InterPro" id="IPR004347">
    <property type="entry name" value="Pup_ligase/deamidase"/>
</dbReference>
<dbReference type="GO" id="GO:0005524">
    <property type="term" value="F:ATP binding"/>
    <property type="evidence" value="ECO:0007669"/>
    <property type="project" value="TreeGrafter"/>
</dbReference>
<keyword evidence="4" id="KW-1185">Reference proteome</keyword>
<organism evidence="3 4">
    <name type="scientific">[Brevibacterium] flavum</name>
    <dbReference type="NCBI Taxonomy" id="92706"/>
    <lineage>
        <taxon>Bacteria</taxon>
        <taxon>Bacillati</taxon>
        <taxon>Actinomycetota</taxon>
        <taxon>Actinomycetes</taxon>
        <taxon>Mycobacteriales</taxon>
        <taxon>Corynebacteriaceae</taxon>
        <taxon>Corynebacterium</taxon>
    </lineage>
</organism>
<dbReference type="RefSeq" id="WP_003860003.1">
    <property type="nucleotide sequence ID" value="NZ_CP011309.1"/>
</dbReference>
<proteinExistence type="inferred from homology"/>
<dbReference type="EMBL" id="CP011309">
    <property type="protein sequence ID" value="AKF27475.1"/>
    <property type="molecule type" value="Genomic_DNA"/>
</dbReference>
<evidence type="ECO:0000256" key="2">
    <source>
        <dbReference type="PIRSR" id="PIRSR018077-1"/>
    </source>
</evidence>
<dbReference type="InterPro" id="IPR022366">
    <property type="entry name" value="Pup_deamidase"/>
</dbReference>
<dbReference type="PIRSF" id="PIRSF018077">
    <property type="entry name" value="UCP018077"/>
    <property type="match status" value="1"/>
</dbReference>
<dbReference type="PATRIC" id="fig|92706.3.peg.1650"/>
<gene>
    <name evidence="3" type="ORF">YH66_07915</name>
</gene>
<dbReference type="PANTHER" id="PTHR42307">
    <property type="entry name" value="PUP DEAMIDASE/DEPUPYLASE"/>
    <property type="match status" value="1"/>
</dbReference>
<protein>
    <submittedName>
        <fullName evidence="3">Proteasomal accessory factor</fullName>
    </submittedName>
</protein>
<feature type="active site" description="Proton acceptor" evidence="2">
    <location>
        <position position="93"/>
    </location>
</feature>
<dbReference type="Proteomes" id="UP000034037">
    <property type="component" value="Chromosome"/>
</dbReference>
<dbReference type="GO" id="GO:0010498">
    <property type="term" value="P:proteasomal protein catabolic process"/>
    <property type="evidence" value="ECO:0007669"/>
    <property type="project" value="InterPro"/>
</dbReference>
<evidence type="ECO:0000256" key="1">
    <source>
        <dbReference type="ARBA" id="ARBA00009114"/>
    </source>
</evidence>
<dbReference type="PANTHER" id="PTHR42307:SF2">
    <property type="entry name" value="PUP DEAMIDASE_DEPUPYLASE"/>
    <property type="match status" value="1"/>
</dbReference>
<dbReference type="Pfam" id="PF03136">
    <property type="entry name" value="Pup_ligase"/>
    <property type="match status" value="1"/>
</dbReference>
<reference evidence="3 4" key="1">
    <citation type="submission" date="2015-04" db="EMBL/GenBank/DDBJ databases">
        <title>Complete Genome Sequence of Brevibacterium flavum ATCC 15168.</title>
        <authorList>
            <person name="Ahn J."/>
            <person name="Park G."/>
            <person name="Jeon W."/>
            <person name="Jang Y."/>
            <person name="Jang M."/>
            <person name="Lee H."/>
            <person name="Lee H."/>
        </authorList>
    </citation>
    <scope>NUCLEOTIDE SEQUENCE [LARGE SCALE GENOMIC DNA]</scope>
    <source>
        <strain evidence="3 4">ATCC 15168</strain>
    </source>
</reference>
<comment type="similarity">
    <text evidence="1">Belongs to the Pup ligase/Pup deamidase family. Pup deamidase subfamily.</text>
</comment>
<dbReference type="GO" id="GO:0019941">
    <property type="term" value="P:modification-dependent protein catabolic process"/>
    <property type="evidence" value="ECO:0007669"/>
    <property type="project" value="InterPro"/>
</dbReference>
<dbReference type="AlphaFoldDB" id="A0A0F6Z5L2"/>
<dbReference type="NCBIfam" id="TIGR03688">
    <property type="entry name" value="depupylase_Dop"/>
    <property type="match status" value="1"/>
</dbReference>
<accession>A0A0F6Z5L2</accession>
<evidence type="ECO:0000313" key="4">
    <source>
        <dbReference type="Proteomes" id="UP000034037"/>
    </source>
</evidence>
<dbReference type="GO" id="GO:0070490">
    <property type="term" value="P:protein pupylation"/>
    <property type="evidence" value="ECO:0007669"/>
    <property type="project" value="TreeGrafter"/>
</dbReference>
<sequence>MARFMGSETEYGISTPSAPFLSPIVTSTHAVVAYSTARGFGEHRVRWDYAQESPLRDTRGFDLRRYHQAPVVDPHAIGVANVFVPNGARFYVDHAHPEYSSPEVTNAWDAMVYDAAGDHILMQAVSDVASFTSQNRSVLDGHDPCPALKIYKNNVDGKGASYGSHENYLYSRETDFDVLAQALIPFFVCRQVIIGAGRVGLGPQGDKPGFQISQRADYIEQEISLETTLNRGIINTRDEPHTDADHWGRLHVIIGDANMSQTANFLKFGMTSLVLDAIEAGVDFSELKLKNAVSEVAKVSHDLSLTHQLRLADGSELTAIDILRRYLDKVQPFAETPVEQRVTALWGEVLGLLENDPLSTSHLLDWTAKLALIKSFEARGLSINDPKMFLIDLQYSDIDPQKSLYHALVSKGRMKTMCSAQDIADAAATPPQDSRAYFRGRVMDKFGESVLAANWESLIVATSSAKEYRVHTSGLDTLTRGEAGELVEKSASIDELIEGLEKENLTPLTAIQAI</sequence>
<dbReference type="HOGENOM" id="CLU_040524_1_0_11"/>
<dbReference type="GO" id="GO:0016811">
    <property type="term" value="F:hydrolase activity, acting on carbon-nitrogen (but not peptide) bonds, in linear amides"/>
    <property type="evidence" value="ECO:0007669"/>
    <property type="project" value="InterPro"/>
</dbReference>
<name>A0A0F6Z5L2_9CORY</name>